<comment type="caution">
    <text evidence="2">The sequence shown here is derived from an EMBL/GenBank/DDBJ whole genome shotgun (WGS) entry which is preliminary data.</text>
</comment>
<reference evidence="2" key="2">
    <citation type="submission" date="2020-09" db="EMBL/GenBank/DDBJ databases">
        <authorList>
            <person name="Sun Q."/>
            <person name="Zhou Y."/>
        </authorList>
    </citation>
    <scope>NUCLEOTIDE SEQUENCE</scope>
    <source>
        <strain evidence="2">CGMCC 1.15367</strain>
    </source>
</reference>
<dbReference type="PROSITE" id="PS51332">
    <property type="entry name" value="B12_BINDING"/>
    <property type="match status" value="1"/>
</dbReference>
<dbReference type="AlphaFoldDB" id="A0A916ZPL0"/>
<evidence type="ECO:0000313" key="2">
    <source>
        <dbReference type="EMBL" id="GGE05848.1"/>
    </source>
</evidence>
<feature type="domain" description="B12-binding" evidence="1">
    <location>
        <begin position="445"/>
        <end position="579"/>
    </location>
</feature>
<gene>
    <name evidence="2" type="ORF">GCM10011390_26100</name>
</gene>
<reference evidence="2" key="1">
    <citation type="journal article" date="2014" name="Int. J. Syst. Evol. Microbiol.">
        <title>Complete genome sequence of Corynebacterium casei LMG S-19264T (=DSM 44701T), isolated from a smear-ripened cheese.</title>
        <authorList>
            <consortium name="US DOE Joint Genome Institute (JGI-PGF)"/>
            <person name="Walter F."/>
            <person name="Albersmeier A."/>
            <person name="Kalinowski J."/>
            <person name="Ruckert C."/>
        </authorList>
    </citation>
    <scope>NUCLEOTIDE SEQUENCE</scope>
    <source>
        <strain evidence="2">CGMCC 1.15367</strain>
    </source>
</reference>
<dbReference type="InterPro" id="IPR006158">
    <property type="entry name" value="Cobalamin-bd"/>
</dbReference>
<organism evidence="2 3">
    <name type="scientific">Aureimonas endophytica</name>
    <dbReference type="NCBI Taxonomy" id="2027858"/>
    <lineage>
        <taxon>Bacteria</taxon>
        <taxon>Pseudomonadati</taxon>
        <taxon>Pseudomonadota</taxon>
        <taxon>Alphaproteobacteria</taxon>
        <taxon>Hyphomicrobiales</taxon>
        <taxon>Aurantimonadaceae</taxon>
        <taxon>Aureimonas</taxon>
    </lineage>
</organism>
<protein>
    <recommendedName>
        <fullName evidence="1">B12-binding domain-containing protein</fullName>
    </recommendedName>
</protein>
<dbReference type="SUPFAM" id="SSF52242">
    <property type="entry name" value="Cobalamin (vitamin B12)-binding domain"/>
    <property type="match status" value="1"/>
</dbReference>
<dbReference type="InterPro" id="IPR036724">
    <property type="entry name" value="Cobalamin-bd_sf"/>
</dbReference>
<sequence length="583" mass="62390">MDRPLDRRTILGEAPLDGAGALARGADRARLVRLGPNPFLAARGVESELAEKRRLIAERCLSFHAQIGYRDPAESRRAYAEIHDRLARHGAAPDRYGICLDWSMGYPAAQRPGRPCGTGMILTGPEDFVALTAAAPVAPHFGDFVLGMPAAVENASAALLAGSTTIGNLSQYFTFRLPGWDDDLGTTLATVEALGLLAAQDVRILVHSNLDDGYAAWFEDMGSALGFAMVERWIVEELIGLPLGQCFGHTFTEPVKRLAFQLALSRVNPTPGTMLYGNTTLYGPEPVANYGALASYLLVDAFSQWTNPSGHALTPIPVTEAQRIPTVAEIVEAHLAGRRLAERIGDLAPLLSTAEAGPLADRLVTTGTRFRDRLMAGLEEGGFDLADPAEMLLALRRIGPAELERRFGETAAGEAVASSFVDEIETLARRVLAAIPETEKLALARQRPRIVVATTDVHFYGKRLLTLVLTRLGLDVIDGGVSVDADVLAERAAAASAEAVAVSTYNGVALSFAQKLMGELSRRKIAPRVFIGGRLNEIMADAGSSLPVDVGAEIRQSGALPCRTVEELVAALVARTTEEEEGR</sequence>
<evidence type="ECO:0000313" key="3">
    <source>
        <dbReference type="Proteomes" id="UP000644699"/>
    </source>
</evidence>
<dbReference type="Pfam" id="PF02310">
    <property type="entry name" value="B12-binding"/>
    <property type="match status" value="1"/>
</dbReference>
<keyword evidence="3" id="KW-1185">Reference proteome</keyword>
<evidence type="ECO:0000259" key="1">
    <source>
        <dbReference type="PROSITE" id="PS51332"/>
    </source>
</evidence>
<dbReference type="EMBL" id="BMIQ01000003">
    <property type="protein sequence ID" value="GGE05848.1"/>
    <property type="molecule type" value="Genomic_DNA"/>
</dbReference>
<name>A0A916ZPL0_9HYPH</name>
<dbReference type="GO" id="GO:0046872">
    <property type="term" value="F:metal ion binding"/>
    <property type="evidence" value="ECO:0007669"/>
    <property type="project" value="InterPro"/>
</dbReference>
<accession>A0A916ZPL0</accession>
<dbReference type="Gene3D" id="3.40.50.280">
    <property type="entry name" value="Cobalamin-binding domain"/>
    <property type="match status" value="1"/>
</dbReference>
<dbReference type="GO" id="GO:0031419">
    <property type="term" value="F:cobalamin binding"/>
    <property type="evidence" value="ECO:0007669"/>
    <property type="project" value="InterPro"/>
</dbReference>
<dbReference type="Proteomes" id="UP000644699">
    <property type="component" value="Unassembled WGS sequence"/>
</dbReference>
<proteinExistence type="predicted"/>
<dbReference type="RefSeq" id="WP_188909072.1">
    <property type="nucleotide sequence ID" value="NZ_BMIQ01000003.1"/>
</dbReference>